<organism evidence="2 3">
    <name type="scientific">Eumeta variegata</name>
    <name type="common">Bagworm moth</name>
    <name type="synonym">Eumeta japonica</name>
    <dbReference type="NCBI Taxonomy" id="151549"/>
    <lineage>
        <taxon>Eukaryota</taxon>
        <taxon>Metazoa</taxon>
        <taxon>Ecdysozoa</taxon>
        <taxon>Arthropoda</taxon>
        <taxon>Hexapoda</taxon>
        <taxon>Insecta</taxon>
        <taxon>Pterygota</taxon>
        <taxon>Neoptera</taxon>
        <taxon>Endopterygota</taxon>
        <taxon>Lepidoptera</taxon>
        <taxon>Glossata</taxon>
        <taxon>Ditrysia</taxon>
        <taxon>Tineoidea</taxon>
        <taxon>Psychidae</taxon>
        <taxon>Oiketicinae</taxon>
        <taxon>Eumeta</taxon>
    </lineage>
</organism>
<dbReference type="EMBL" id="BGZK01001112">
    <property type="protein sequence ID" value="GBP71531.1"/>
    <property type="molecule type" value="Genomic_DNA"/>
</dbReference>
<name>A0A4C1Y5N0_EUMVA</name>
<evidence type="ECO:0000313" key="2">
    <source>
        <dbReference type="EMBL" id="GBP71531.1"/>
    </source>
</evidence>
<sequence>MKIVETQLSTSARRLSDFLRPSEDTTHRHLKPKALTLGHVVMLIIINTYGAASQRHACEFKGLGTLRFLKFESYRLSVYNNFDFPQPLSGCLSSHHTSINPERKSTTPKRTDKSSRECRLGIAVGTQHMPRRTPPVHTAAAPGAELDHCNIYRHARRIVVTGDNRRLDIVCI</sequence>
<keyword evidence="3" id="KW-1185">Reference proteome</keyword>
<dbReference type="AlphaFoldDB" id="A0A4C1Y5N0"/>
<gene>
    <name evidence="2" type="ORF">EVAR_50591_1</name>
</gene>
<protein>
    <submittedName>
        <fullName evidence="2">Uncharacterized protein</fullName>
    </submittedName>
</protein>
<evidence type="ECO:0000256" key="1">
    <source>
        <dbReference type="SAM" id="MobiDB-lite"/>
    </source>
</evidence>
<dbReference type="Proteomes" id="UP000299102">
    <property type="component" value="Unassembled WGS sequence"/>
</dbReference>
<reference evidence="2 3" key="1">
    <citation type="journal article" date="2019" name="Commun. Biol.">
        <title>The bagworm genome reveals a unique fibroin gene that provides high tensile strength.</title>
        <authorList>
            <person name="Kono N."/>
            <person name="Nakamura H."/>
            <person name="Ohtoshi R."/>
            <person name="Tomita M."/>
            <person name="Numata K."/>
            <person name="Arakawa K."/>
        </authorList>
    </citation>
    <scope>NUCLEOTIDE SEQUENCE [LARGE SCALE GENOMIC DNA]</scope>
</reference>
<comment type="caution">
    <text evidence="2">The sequence shown here is derived from an EMBL/GenBank/DDBJ whole genome shotgun (WGS) entry which is preliminary data.</text>
</comment>
<feature type="region of interest" description="Disordered" evidence="1">
    <location>
        <begin position="95"/>
        <end position="115"/>
    </location>
</feature>
<feature type="compositionally biased region" description="Basic and acidic residues" evidence="1">
    <location>
        <begin position="101"/>
        <end position="115"/>
    </location>
</feature>
<accession>A0A4C1Y5N0</accession>
<proteinExistence type="predicted"/>
<evidence type="ECO:0000313" key="3">
    <source>
        <dbReference type="Proteomes" id="UP000299102"/>
    </source>
</evidence>